<dbReference type="KEGG" id="bmd:BMD_1696"/>
<dbReference type="HOGENOM" id="CLU_2876461_0_0_9"/>
<feature type="transmembrane region" description="Helical" evidence="3">
    <location>
        <begin position="12"/>
        <end position="32"/>
    </location>
</feature>
<dbReference type="InterPro" id="IPR000620">
    <property type="entry name" value="EamA_dom"/>
</dbReference>
<name>D5DDK1_PRIM3</name>
<dbReference type="EMBL" id="CP001982">
    <property type="protein sequence ID" value="ADF38552.1"/>
    <property type="molecule type" value="Genomic_DNA"/>
</dbReference>
<proteinExistence type="inferred from homology"/>
<dbReference type="Pfam" id="PF00892">
    <property type="entry name" value="EamA"/>
    <property type="match status" value="1"/>
</dbReference>
<keyword evidence="3" id="KW-0812">Transmembrane</keyword>
<evidence type="ECO:0000256" key="1">
    <source>
        <dbReference type="ARBA" id="ARBA00004127"/>
    </source>
</evidence>
<sequence length="63" mass="6783">MSKAFEKGTASITSTIIAMNTVIVVIATSLLFPQSIPLTNWIGIIIIILAACIISINQTKRHT</sequence>
<keyword evidence="3" id="KW-0472">Membrane</keyword>
<keyword evidence="3" id="KW-1133">Transmembrane helix</keyword>
<dbReference type="GO" id="GO:0016020">
    <property type="term" value="C:membrane"/>
    <property type="evidence" value="ECO:0007669"/>
    <property type="project" value="InterPro"/>
</dbReference>
<gene>
    <name evidence="5" type="ordered locus">BMD_1696</name>
</gene>
<dbReference type="AlphaFoldDB" id="D5DDK1"/>
<evidence type="ECO:0000313" key="6">
    <source>
        <dbReference type="Proteomes" id="UP000002365"/>
    </source>
</evidence>
<feature type="domain" description="EamA" evidence="4">
    <location>
        <begin position="2"/>
        <end position="55"/>
    </location>
</feature>
<evidence type="ECO:0000256" key="2">
    <source>
        <dbReference type="ARBA" id="ARBA00007362"/>
    </source>
</evidence>
<evidence type="ECO:0000256" key="3">
    <source>
        <dbReference type="SAM" id="Phobius"/>
    </source>
</evidence>
<protein>
    <recommendedName>
        <fullName evidence="4">EamA domain-containing protein</fullName>
    </recommendedName>
</protein>
<reference evidence="5 6" key="1">
    <citation type="journal article" date="2011" name="J. Bacteriol.">
        <title>Genome sequences of the biotechnologically important Bacillus megaterium strains QM B1551 and DSM319.</title>
        <authorList>
            <person name="Eppinger M."/>
            <person name="Bunk B."/>
            <person name="Johns M.A."/>
            <person name="Edirisinghe J.N."/>
            <person name="Kutumbaka K.K."/>
            <person name="Koenig S.S."/>
            <person name="Huot Creasy H."/>
            <person name="Rosovitz M.J."/>
            <person name="Riley D.R."/>
            <person name="Daugherty S."/>
            <person name="Martin M."/>
            <person name="Elbourne L.D."/>
            <person name="Paulsen I."/>
            <person name="Biedendieck R."/>
            <person name="Braun C."/>
            <person name="Grayburn S."/>
            <person name="Dhingra S."/>
            <person name="Lukyanchuk V."/>
            <person name="Ball B."/>
            <person name="Ul-Qamar R."/>
            <person name="Seibel J."/>
            <person name="Bremer E."/>
            <person name="Jahn D."/>
            <person name="Ravel J."/>
            <person name="Vary P.S."/>
        </authorList>
    </citation>
    <scope>NUCLEOTIDE SEQUENCE [LARGE SCALE GENOMIC DNA]</scope>
    <source>
        <strain evidence="6">DSM 319 / IMG 1521</strain>
    </source>
</reference>
<dbReference type="InterPro" id="IPR037185">
    <property type="entry name" value="EmrE-like"/>
</dbReference>
<dbReference type="SUPFAM" id="SSF103481">
    <property type="entry name" value="Multidrug resistance efflux transporter EmrE"/>
    <property type="match status" value="1"/>
</dbReference>
<evidence type="ECO:0000313" key="5">
    <source>
        <dbReference type="EMBL" id="ADF38552.1"/>
    </source>
</evidence>
<dbReference type="Proteomes" id="UP000002365">
    <property type="component" value="Chromosome"/>
</dbReference>
<dbReference type="RefSeq" id="WP_013082607.1">
    <property type="nucleotide sequence ID" value="NC_014103.1"/>
</dbReference>
<accession>D5DDK1</accession>
<comment type="similarity">
    <text evidence="2">Belongs to the EamA transporter family.</text>
</comment>
<comment type="subcellular location">
    <subcellularLocation>
        <location evidence="1">Endomembrane system</location>
        <topology evidence="1">Multi-pass membrane protein</topology>
    </subcellularLocation>
</comment>
<dbReference type="Gene3D" id="1.10.3730.20">
    <property type="match status" value="1"/>
</dbReference>
<evidence type="ECO:0000259" key="4">
    <source>
        <dbReference type="Pfam" id="PF00892"/>
    </source>
</evidence>
<organism evidence="5 6">
    <name type="scientific">Priestia megaterium (strain DSM 319 / IMG 1521)</name>
    <name type="common">Bacillus megaterium</name>
    <dbReference type="NCBI Taxonomy" id="592022"/>
    <lineage>
        <taxon>Bacteria</taxon>
        <taxon>Bacillati</taxon>
        <taxon>Bacillota</taxon>
        <taxon>Bacilli</taxon>
        <taxon>Bacillales</taxon>
        <taxon>Bacillaceae</taxon>
        <taxon>Priestia</taxon>
    </lineage>
</organism>
<feature type="transmembrane region" description="Helical" evidence="3">
    <location>
        <begin position="38"/>
        <end position="56"/>
    </location>
</feature>